<organism evidence="1">
    <name type="scientific">Absidia glauca</name>
    <name type="common">Pin mould</name>
    <dbReference type="NCBI Taxonomy" id="4829"/>
    <lineage>
        <taxon>Eukaryota</taxon>
        <taxon>Fungi</taxon>
        <taxon>Fungi incertae sedis</taxon>
        <taxon>Mucoromycota</taxon>
        <taxon>Mucoromycotina</taxon>
        <taxon>Mucoromycetes</taxon>
        <taxon>Mucorales</taxon>
        <taxon>Cunninghamellaceae</taxon>
        <taxon>Absidia</taxon>
    </lineage>
</organism>
<dbReference type="InParanoid" id="A0A163M8R0"/>
<gene>
    <name evidence="1" type="primary">ABSGL_08195.1 scaffold 9707</name>
</gene>
<protein>
    <submittedName>
        <fullName evidence="1">Uncharacterized protein</fullName>
    </submittedName>
</protein>
<evidence type="ECO:0000313" key="2">
    <source>
        <dbReference type="Proteomes" id="UP000078561"/>
    </source>
</evidence>
<dbReference type="EMBL" id="LT553838">
    <property type="protein sequence ID" value="SAM02409.1"/>
    <property type="molecule type" value="Genomic_DNA"/>
</dbReference>
<sequence>MNVAKMTGVPDAIIEKVAAQAKAFEQTHKTHDSTYFTNLTPTILADIAYLWKPSDLNPRAVRTIVNSFRSADSIKGRCKRCHVFPLSKERASALSVMFSALILKENL</sequence>
<evidence type="ECO:0000313" key="1">
    <source>
        <dbReference type="EMBL" id="SAM02409.1"/>
    </source>
</evidence>
<proteinExistence type="predicted"/>
<name>A0A163M8R0_ABSGL</name>
<dbReference type="Proteomes" id="UP000078561">
    <property type="component" value="Unassembled WGS sequence"/>
</dbReference>
<dbReference type="AlphaFoldDB" id="A0A163M8R0"/>
<keyword evidence="2" id="KW-1185">Reference proteome</keyword>
<accession>A0A163M8R0</accession>
<reference evidence="1" key="1">
    <citation type="submission" date="2016-04" db="EMBL/GenBank/DDBJ databases">
        <authorList>
            <person name="Evans L.H."/>
            <person name="Alamgir A."/>
            <person name="Owens N."/>
            <person name="Weber N.D."/>
            <person name="Virtaneva K."/>
            <person name="Barbian K."/>
            <person name="Babar A."/>
            <person name="Rosenke K."/>
        </authorList>
    </citation>
    <scope>NUCLEOTIDE SEQUENCE [LARGE SCALE GENOMIC DNA]</scope>
    <source>
        <strain evidence="1">CBS 101.48</strain>
    </source>
</reference>